<protein>
    <recommendedName>
        <fullName evidence="4">GGDEF domain-containing protein</fullName>
    </recommendedName>
</protein>
<gene>
    <name evidence="2" type="ORF">C7C56_023340</name>
</gene>
<dbReference type="RefSeq" id="WP_106759752.1">
    <property type="nucleotide sequence ID" value="NZ_PXWF02000302.1"/>
</dbReference>
<evidence type="ECO:0000313" key="2">
    <source>
        <dbReference type="EMBL" id="PWF42099.1"/>
    </source>
</evidence>
<dbReference type="OrthoDB" id="9813903at2"/>
<accession>A0A2U2HEN1</accession>
<evidence type="ECO:0000256" key="1">
    <source>
        <dbReference type="SAM" id="Phobius"/>
    </source>
</evidence>
<sequence length="150" mass="16918">MLHIDPELLRNSRQSAYRSAVEQGYRSLRFEGALERQFEAFYTKAHLMRLRMAGFLAIVLFSMFVVIDISTLPSHLWERTVAIRVCLVLPTYVLTLAISYVRAWRAHLRLAVYVASLTTGLGTVAVIGIGLEQGFPIRYEGILLVPCSST</sequence>
<evidence type="ECO:0000313" key="3">
    <source>
        <dbReference type="Proteomes" id="UP000241421"/>
    </source>
</evidence>
<organism evidence="2 3">
    <name type="scientific">Massilia glaciei</name>
    <dbReference type="NCBI Taxonomy" id="1524097"/>
    <lineage>
        <taxon>Bacteria</taxon>
        <taxon>Pseudomonadati</taxon>
        <taxon>Pseudomonadota</taxon>
        <taxon>Betaproteobacteria</taxon>
        <taxon>Burkholderiales</taxon>
        <taxon>Oxalobacteraceae</taxon>
        <taxon>Telluria group</taxon>
        <taxon>Massilia</taxon>
    </lineage>
</organism>
<dbReference type="Proteomes" id="UP000241421">
    <property type="component" value="Unassembled WGS sequence"/>
</dbReference>
<name>A0A2U2HEN1_9BURK</name>
<dbReference type="AlphaFoldDB" id="A0A2U2HEN1"/>
<keyword evidence="1" id="KW-1133">Transmembrane helix</keyword>
<feature type="transmembrane region" description="Helical" evidence="1">
    <location>
        <begin position="81"/>
        <end position="103"/>
    </location>
</feature>
<keyword evidence="1" id="KW-0472">Membrane</keyword>
<keyword evidence="1" id="KW-0812">Transmembrane</keyword>
<dbReference type="EMBL" id="PXWF02000302">
    <property type="protein sequence ID" value="PWF42099.1"/>
    <property type="molecule type" value="Genomic_DNA"/>
</dbReference>
<proteinExistence type="predicted"/>
<feature type="transmembrane region" description="Helical" evidence="1">
    <location>
        <begin position="50"/>
        <end position="69"/>
    </location>
</feature>
<keyword evidence="3" id="KW-1185">Reference proteome</keyword>
<comment type="caution">
    <text evidence="2">The sequence shown here is derived from an EMBL/GenBank/DDBJ whole genome shotgun (WGS) entry which is preliminary data.</text>
</comment>
<reference evidence="2 3" key="1">
    <citation type="submission" date="2018-04" db="EMBL/GenBank/DDBJ databases">
        <title>Massilia violaceinigra sp. nov., a novel purple-pigmented bacterium isolated from Tianshan glacier, Xinjiang, China.</title>
        <authorList>
            <person name="Wang H."/>
        </authorList>
    </citation>
    <scope>NUCLEOTIDE SEQUENCE [LARGE SCALE GENOMIC DNA]</scope>
    <source>
        <strain evidence="2 3">B448-2</strain>
    </source>
</reference>
<evidence type="ECO:0008006" key="4">
    <source>
        <dbReference type="Google" id="ProtNLM"/>
    </source>
</evidence>
<feature type="transmembrane region" description="Helical" evidence="1">
    <location>
        <begin position="110"/>
        <end position="131"/>
    </location>
</feature>